<gene>
    <name evidence="1" type="ORF">Golob_026566</name>
</gene>
<reference evidence="1 2" key="1">
    <citation type="journal article" date="2019" name="Genome Biol. Evol.">
        <title>Insights into the evolution of the New World diploid cottons (Gossypium, subgenus Houzingenia) based on genome sequencing.</title>
        <authorList>
            <person name="Grover C.E."/>
            <person name="Arick M.A. 2nd"/>
            <person name="Thrash A."/>
            <person name="Conover J.L."/>
            <person name="Sanders W.S."/>
            <person name="Peterson D.G."/>
            <person name="Frelichowski J.E."/>
            <person name="Scheffler J.A."/>
            <person name="Scheffler B.E."/>
            <person name="Wendel J.F."/>
        </authorList>
    </citation>
    <scope>NUCLEOTIDE SEQUENCE [LARGE SCALE GENOMIC DNA]</scope>
    <source>
        <strain evidence="1">157</strain>
        <tissue evidence="1">Leaf</tissue>
    </source>
</reference>
<accession>A0A7J8LVL8</accession>
<keyword evidence="2" id="KW-1185">Reference proteome</keyword>
<evidence type="ECO:0000313" key="2">
    <source>
        <dbReference type="Proteomes" id="UP000593572"/>
    </source>
</evidence>
<protein>
    <submittedName>
        <fullName evidence="1">Uncharacterized protein</fullName>
    </submittedName>
</protein>
<dbReference type="AlphaFoldDB" id="A0A7J8LVL8"/>
<organism evidence="1 2">
    <name type="scientific">Gossypium lobatum</name>
    <dbReference type="NCBI Taxonomy" id="34289"/>
    <lineage>
        <taxon>Eukaryota</taxon>
        <taxon>Viridiplantae</taxon>
        <taxon>Streptophyta</taxon>
        <taxon>Embryophyta</taxon>
        <taxon>Tracheophyta</taxon>
        <taxon>Spermatophyta</taxon>
        <taxon>Magnoliopsida</taxon>
        <taxon>eudicotyledons</taxon>
        <taxon>Gunneridae</taxon>
        <taxon>Pentapetalae</taxon>
        <taxon>rosids</taxon>
        <taxon>malvids</taxon>
        <taxon>Malvales</taxon>
        <taxon>Malvaceae</taxon>
        <taxon>Malvoideae</taxon>
        <taxon>Gossypium</taxon>
    </lineage>
</organism>
<sequence>MVVRVEVGEIGWDLSLRAQSRRALAMNSVWLQEEEDDWDGIKEECQVLRPSIRVLRRSLGQHRNIDPILGFNLEGQSPIFKKGKNSYTLMDHDLEDRVLKVEEGKKRARGRLMRYDRVPSWFMFGLAWGYQYHTSKLYQKSYRCAH</sequence>
<dbReference type="Proteomes" id="UP000593572">
    <property type="component" value="Unassembled WGS sequence"/>
</dbReference>
<evidence type="ECO:0000313" key="1">
    <source>
        <dbReference type="EMBL" id="MBA0556466.1"/>
    </source>
</evidence>
<comment type="caution">
    <text evidence="1">The sequence shown here is derived from an EMBL/GenBank/DDBJ whole genome shotgun (WGS) entry which is preliminary data.</text>
</comment>
<dbReference type="EMBL" id="JABEZX010000005">
    <property type="protein sequence ID" value="MBA0556466.1"/>
    <property type="molecule type" value="Genomic_DNA"/>
</dbReference>
<name>A0A7J8LVL8_9ROSI</name>
<proteinExistence type="predicted"/>